<reference evidence="8 9" key="2">
    <citation type="submission" date="2019-09" db="EMBL/GenBank/DDBJ databases">
        <authorList>
            <person name="Jin C."/>
        </authorList>
    </citation>
    <scope>NUCLEOTIDE SEQUENCE [LARGE SCALE GENOMIC DNA]</scope>
    <source>
        <strain evidence="8 9">BN140002</strain>
    </source>
</reference>
<dbReference type="EMBL" id="VUOA01000019">
    <property type="protein sequence ID" value="KAA2237234.1"/>
    <property type="molecule type" value="Genomic_DNA"/>
</dbReference>
<gene>
    <name evidence="8" type="ORF">F0L46_09480</name>
</gene>
<accession>A0A5B2VE39</accession>
<name>A0A5B2VE39_9HYPH</name>
<dbReference type="GO" id="GO:0005886">
    <property type="term" value="C:plasma membrane"/>
    <property type="evidence" value="ECO:0007669"/>
    <property type="project" value="UniProtKB-SubCell"/>
</dbReference>
<keyword evidence="6 7" id="KW-0472">Membrane</keyword>
<dbReference type="AlphaFoldDB" id="A0A5B2VE39"/>
<keyword evidence="3" id="KW-1003">Cell membrane</keyword>
<keyword evidence="9" id="KW-1185">Reference proteome</keyword>
<protein>
    <submittedName>
        <fullName evidence="8">DoxX family protein</fullName>
    </submittedName>
</protein>
<dbReference type="InterPro" id="IPR032808">
    <property type="entry name" value="DoxX"/>
</dbReference>
<evidence type="ECO:0000256" key="6">
    <source>
        <dbReference type="ARBA" id="ARBA00023136"/>
    </source>
</evidence>
<comment type="caution">
    <text evidence="8">The sequence shown here is derived from an EMBL/GenBank/DDBJ whole genome shotgun (WGS) entry which is preliminary data.</text>
</comment>
<evidence type="ECO:0000313" key="9">
    <source>
        <dbReference type="Proteomes" id="UP000323142"/>
    </source>
</evidence>
<evidence type="ECO:0000256" key="2">
    <source>
        <dbReference type="ARBA" id="ARBA00006679"/>
    </source>
</evidence>
<sequence>MAHALYALGRIALAAIFLWSGYGKLVSPGGLSMMLAGKGLPYPLYLTYAAGVAEVGLGALVVVGWQARAAALGLVAFTIAATYLGHDFWTQTGAEARGNQIHAAKNLAIVGGLLMLVAGGAGRFSLARK</sequence>
<evidence type="ECO:0000256" key="5">
    <source>
        <dbReference type="ARBA" id="ARBA00022989"/>
    </source>
</evidence>
<reference evidence="8 9" key="1">
    <citation type="submission" date="2019-09" db="EMBL/GenBank/DDBJ databases">
        <title>Salinarimonas rosea gen. nov., sp. nov., a new member of the a-2 subgroup of the Proteobacteria.</title>
        <authorList>
            <person name="Liu J."/>
        </authorList>
    </citation>
    <scope>NUCLEOTIDE SEQUENCE [LARGE SCALE GENOMIC DNA]</scope>
    <source>
        <strain evidence="8 9">BN140002</strain>
    </source>
</reference>
<evidence type="ECO:0000313" key="8">
    <source>
        <dbReference type="EMBL" id="KAA2237234.1"/>
    </source>
</evidence>
<feature type="transmembrane region" description="Helical" evidence="7">
    <location>
        <begin position="5"/>
        <end position="22"/>
    </location>
</feature>
<dbReference type="Proteomes" id="UP000323142">
    <property type="component" value="Unassembled WGS sequence"/>
</dbReference>
<comment type="subcellular location">
    <subcellularLocation>
        <location evidence="1">Cell membrane</location>
        <topology evidence="1">Multi-pass membrane protein</topology>
    </subcellularLocation>
</comment>
<keyword evidence="4 7" id="KW-0812">Transmembrane</keyword>
<evidence type="ECO:0000256" key="3">
    <source>
        <dbReference type="ARBA" id="ARBA00022475"/>
    </source>
</evidence>
<evidence type="ECO:0000256" key="4">
    <source>
        <dbReference type="ARBA" id="ARBA00022692"/>
    </source>
</evidence>
<proteinExistence type="inferred from homology"/>
<dbReference type="OrthoDB" id="9810206at2"/>
<feature type="transmembrane region" description="Helical" evidence="7">
    <location>
        <begin position="42"/>
        <end position="62"/>
    </location>
</feature>
<evidence type="ECO:0000256" key="1">
    <source>
        <dbReference type="ARBA" id="ARBA00004651"/>
    </source>
</evidence>
<dbReference type="PANTHER" id="PTHR33452">
    <property type="entry name" value="OXIDOREDUCTASE CATD-RELATED"/>
    <property type="match status" value="1"/>
</dbReference>
<dbReference type="PANTHER" id="PTHR33452:SF1">
    <property type="entry name" value="INNER MEMBRANE PROTEIN YPHA-RELATED"/>
    <property type="match status" value="1"/>
</dbReference>
<dbReference type="Pfam" id="PF07681">
    <property type="entry name" value="DoxX"/>
    <property type="match status" value="1"/>
</dbReference>
<dbReference type="RefSeq" id="WP_149816917.1">
    <property type="nucleotide sequence ID" value="NZ_VUOA01000019.1"/>
</dbReference>
<feature type="transmembrane region" description="Helical" evidence="7">
    <location>
        <begin position="106"/>
        <end position="126"/>
    </location>
</feature>
<feature type="transmembrane region" description="Helical" evidence="7">
    <location>
        <begin position="69"/>
        <end position="86"/>
    </location>
</feature>
<organism evidence="8 9">
    <name type="scientific">Salinarimonas soli</name>
    <dbReference type="NCBI Taxonomy" id="1638099"/>
    <lineage>
        <taxon>Bacteria</taxon>
        <taxon>Pseudomonadati</taxon>
        <taxon>Pseudomonadota</taxon>
        <taxon>Alphaproteobacteria</taxon>
        <taxon>Hyphomicrobiales</taxon>
        <taxon>Salinarimonadaceae</taxon>
        <taxon>Salinarimonas</taxon>
    </lineage>
</organism>
<evidence type="ECO:0000256" key="7">
    <source>
        <dbReference type="SAM" id="Phobius"/>
    </source>
</evidence>
<comment type="similarity">
    <text evidence="2">Belongs to the DoxX family.</text>
</comment>
<keyword evidence="5 7" id="KW-1133">Transmembrane helix</keyword>
<dbReference type="InterPro" id="IPR051907">
    <property type="entry name" value="DoxX-like_oxidoreductase"/>
</dbReference>